<comment type="caution">
    <text evidence="2">The sequence shown here is derived from an EMBL/GenBank/DDBJ whole genome shotgun (WGS) entry which is preliminary data.</text>
</comment>
<dbReference type="EMBL" id="JBHSCW010000009">
    <property type="protein sequence ID" value="MFC4352841.1"/>
    <property type="molecule type" value="Genomic_DNA"/>
</dbReference>
<keyword evidence="3" id="KW-1185">Reference proteome</keyword>
<proteinExistence type="predicted"/>
<dbReference type="RefSeq" id="WP_382423220.1">
    <property type="nucleotide sequence ID" value="NZ_JBHSCW010000009.1"/>
</dbReference>
<dbReference type="Proteomes" id="UP001595799">
    <property type="component" value="Unassembled WGS sequence"/>
</dbReference>
<dbReference type="InterPro" id="IPR015000">
    <property type="entry name" value="EipB-like"/>
</dbReference>
<name>A0ABV8UQ14_9PROT</name>
<evidence type="ECO:0000256" key="1">
    <source>
        <dbReference type="SAM" id="MobiDB-lite"/>
    </source>
</evidence>
<evidence type="ECO:0000313" key="2">
    <source>
        <dbReference type="EMBL" id="MFC4352841.1"/>
    </source>
</evidence>
<sequence>MKVSGAVRITVWTILCGFVAMALGSPVGAATPFPKSAGDFQPHRATYDLTLEREQSTPDIAAATGRLQFEWADGCSGWTVNQSSRIFLERSEGPVVDFGWSISSWEAKRGDHYRFSIRHYADGRKTDERQGEAHLSAPGQQGTATFNTPEEREVKLPSGTVLPSWHSFELLDQARRGALPLWRMVFDGSGDNDGYAGVSVHKLRSYKGEEAFDEFEALRGEPSWRLHMAYFEPERGEMLPINEQTLRLYRNGIADELRFDYGDFTLEGHLAKLEELPDAGC</sequence>
<reference evidence="3" key="1">
    <citation type="journal article" date="2019" name="Int. J. Syst. Evol. Microbiol.">
        <title>The Global Catalogue of Microorganisms (GCM) 10K type strain sequencing project: providing services to taxonomists for standard genome sequencing and annotation.</title>
        <authorList>
            <consortium name="The Broad Institute Genomics Platform"/>
            <consortium name="The Broad Institute Genome Sequencing Center for Infectious Disease"/>
            <person name="Wu L."/>
            <person name="Ma J."/>
        </authorList>
    </citation>
    <scope>NUCLEOTIDE SEQUENCE [LARGE SCALE GENOMIC DNA]</scope>
    <source>
        <strain evidence="3">CECT 8472</strain>
    </source>
</reference>
<evidence type="ECO:0000313" key="3">
    <source>
        <dbReference type="Proteomes" id="UP001595799"/>
    </source>
</evidence>
<protein>
    <submittedName>
        <fullName evidence="2">EipB family protein</fullName>
    </submittedName>
</protein>
<feature type="compositionally biased region" description="Polar residues" evidence="1">
    <location>
        <begin position="138"/>
        <end position="148"/>
    </location>
</feature>
<organism evidence="2 3">
    <name type="scientific">Fodinicurvata halophila</name>
    <dbReference type="NCBI Taxonomy" id="1419723"/>
    <lineage>
        <taxon>Bacteria</taxon>
        <taxon>Pseudomonadati</taxon>
        <taxon>Pseudomonadota</taxon>
        <taxon>Alphaproteobacteria</taxon>
        <taxon>Rhodospirillales</taxon>
        <taxon>Rhodovibrionaceae</taxon>
        <taxon>Fodinicurvata</taxon>
    </lineage>
</organism>
<dbReference type="Pfam" id="PF08904">
    <property type="entry name" value="EipB_like"/>
    <property type="match status" value="1"/>
</dbReference>
<accession>A0ABV8UQ14</accession>
<gene>
    <name evidence="2" type="ORF">ACFOW6_14915</name>
</gene>
<feature type="region of interest" description="Disordered" evidence="1">
    <location>
        <begin position="127"/>
        <end position="151"/>
    </location>
</feature>